<dbReference type="InterPro" id="IPR041078">
    <property type="entry name" value="Plavaka"/>
</dbReference>
<gene>
    <name evidence="1" type="ORF">BT96DRAFT_1051714</name>
</gene>
<accession>A0A6A4H6J2</accession>
<dbReference type="Proteomes" id="UP000799118">
    <property type="component" value="Unassembled WGS sequence"/>
</dbReference>
<protein>
    <submittedName>
        <fullName evidence="1">Uncharacterized protein</fullName>
    </submittedName>
</protein>
<keyword evidence="2" id="KW-1185">Reference proteome</keyword>
<evidence type="ECO:0000313" key="2">
    <source>
        <dbReference type="Proteomes" id="UP000799118"/>
    </source>
</evidence>
<reference evidence="1" key="1">
    <citation type="journal article" date="2019" name="Environ. Microbiol.">
        <title>Fungal ecological strategies reflected in gene transcription - a case study of two litter decomposers.</title>
        <authorList>
            <person name="Barbi F."/>
            <person name="Kohler A."/>
            <person name="Barry K."/>
            <person name="Baskaran P."/>
            <person name="Daum C."/>
            <person name="Fauchery L."/>
            <person name="Ihrmark K."/>
            <person name="Kuo A."/>
            <person name="LaButti K."/>
            <person name="Lipzen A."/>
            <person name="Morin E."/>
            <person name="Grigoriev I.V."/>
            <person name="Henrissat B."/>
            <person name="Lindahl B."/>
            <person name="Martin F."/>
        </authorList>
    </citation>
    <scope>NUCLEOTIDE SEQUENCE</scope>
    <source>
        <strain evidence="1">JB14</strain>
    </source>
</reference>
<dbReference type="EMBL" id="ML769574">
    <property type="protein sequence ID" value="KAE9393343.1"/>
    <property type="molecule type" value="Genomic_DNA"/>
</dbReference>
<dbReference type="Pfam" id="PF18759">
    <property type="entry name" value="Plavaka"/>
    <property type="match status" value="4"/>
</dbReference>
<organism evidence="1 2">
    <name type="scientific">Gymnopus androsaceus JB14</name>
    <dbReference type="NCBI Taxonomy" id="1447944"/>
    <lineage>
        <taxon>Eukaryota</taxon>
        <taxon>Fungi</taxon>
        <taxon>Dikarya</taxon>
        <taxon>Basidiomycota</taxon>
        <taxon>Agaricomycotina</taxon>
        <taxon>Agaricomycetes</taxon>
        <taxon>Agaricomycetidae</taxon>
        <taxon>Agaricales</taxon>
        <taxon>Marasmiineae</taxon>
        <taxon>Omphalotaceae</taxon>
        <taxon>Gymnopus</taxon>
    </lineage>
</organism>
<dbReference type="AlphaFoldDB" id="A0A6A4H6J2"/>
<evidence type="ECO:0000313" key="1">
    <source>
        <dbReference type="EMBL" id="KAE9393343.1"/>
    </source>
</evidence>
<sequence>MDRFNFHPFLTGEKCDKDGNVLPPGAPPEPLPEVENPWAPFQDEIAYRLADLVFKKVEMSQPNIDEANPLFILDGDLGPFGAHGDLLKMIDSIQDGSAPWQCFQTEIEENLPANAPEWRKTSYQVWYRNPNTVIANMLSNPNFTQIYKDPETGGENVTSALYCPIILGANKTTVSVATGHVEYHPLYLSIVDQKYNNDNNFCIFKKQLYHSSLVSILSLLRPAMTTPVVHQCPNGYFWHIIYDLAAFIADYPEQVMLAEWVNTLFNHYQGEPGVLWENYGIDDDVLVSSPILPFTHYFPRAKIHEILMVDLLHQVIKGCFKDMIVEWVVSYLTLEHGEAWAKEILDEVDHWCALPSHYFFLLRCFPHGHHFKQWTGDDSKTLMKKDFATNTIAEIQASIHSFHHYRKIFISTGIHEHFSIP</sequence>
<proteinExistence type="predicted"/>
<dbReference type="OrthoDB" id="3199698at2759"/>
<name>A0A6A4H6J2_9AGAR</name>